<keyword evidence="4" id="KW-0067">ATP-binding</keyword>
<dbReference type="Pfam" id="PF04851">
    <property type="entry name" value="ResIII"/>
    <property type="match status" value="1"/>
</dbReference>
<keyword evidence="7" id="KW-0540">Nuclease</keyword>
<dbReference type="InterPro" id="IPR014001">
    <property type="entry name" value="Helicase_ATP-bd"/>
</dbReference>
<proteinExistence type="predicted"/>
<evidence type="ECO:0000256" key="3">
    <source>
        <dbReference type="ARBA" id="ARBA00022806"/>
    </source>
</evidence>
<dbReference type="CDD" id="cd17926">
    <property type="entry name" value="DEXHc_RE"/>
    <property type="match status" value="1"/>
</dbReference>
<dbReference type="SUPFAM" id="SSF48371">
    <property type="entry name" value="ARM repeat"/>
    <property type="match status" value="1"/>
</dbReference>
<dbReference type="PANTHER" id="PTHR11274">
    <property type="entry name" value="RAD25/XP-B DNA REPAIR HELICASE"/>
    <property type="match status" value="1"/>
</dbReference>
<dbReference type="SMART" id="SM00567">
    <property type="entry name" value="EZ_HEAT"/>
    <property type="match status" value="2"/>
</dbReference>
<dbReference type="InterPro" id="IPR004155">
    <property type="entry name" value="PBS_lyase_HEAT"/>
</dbReference>
<evidence type="ECO:0000313" key="8">
    <source>
        <dbReference type="Proteomes" id="UP001168338"/>
    </source>
</evidence>
<protein>
    <submittedName>
        <fullName evidence="7">Restriction endonuclease subunit R</fullName>
    </submittedName>
</protein>
<comment type="caution">
    <text evidence="7">The sequence shown here is derived from an EMBL/GenBank/DDBJ whole genome shotgun (WGS) entry which is preliminary data.</text>
</comment>
<dbReference type="InterPro" id="IPR016024">
    <property type="entry name" value="ARM-type_fold"/>
</dbReference>
<dbReference type="Pfam" id="PF00271">
    <property type="entry name" value="Helicase_C"/>
    <property type="match status" value="1"/>
</dbReference>
<dbReference type="PROSITE" id="PS51192">
    <property type="entry name" value="HELICASE_ATP_BIND_1"/>
    <property type="match status" value="1"/>
</dbReference>
<dbReference type="SMART" id="SM00490">
    <property type="entry name" value="HELICc"/>
    <property type="match status" value="1"/>
</dbReference>
<dbReference type="Gene3D" id="3.40.50.300">
    <property type="entry name" value="P-loop containing nucleotide triphosphate hydrolases"/>
    <property type="match status" value="2"/>
</dbReference>
<keyword evidence="8" id="KW-1185">Reference proteome</keyword>
<accession>A0ABT8M903</accession>
<sequence length="949" mass="105625">MRIGLSTSGCSLLQQPSGHTRSCCFRGTTRTLEARMHRTFRTVTGRTKSGACRQTTLSGVRGKPVHDVIIRDRFPGERAMRRLKPHEREYLSDPDRYTFDSFRTRVLDPLPPAAALGIADEELLNYYENSLRRDGLFVLRLDQSGDHYERLERYVAETAQILFTGRHADANLADFTRFRHACYRALHPFTESQKIAILKKICLETGCAPATVDEAATLFAVGSGLFAMELFTRLRDAGTADAFAARLGESDLLADLAARPVLLYPLWPHQQQALEAWLRAGGRGILEMATATGKTLVGLAAALKLYGVHGRLEVLVLAHSRALLNQWRREAIEKLGVSGSTDTDYTVPLSYGDRFTIRFETLQKVYRAPHRYPADLLIVDEVHHSAGLAFRKALSIPVKWKMGLSATVEGAERRQPLDRALGPTAYTFTLKDAREGAVIPSFSLRLHTTYLDVRENDEFRELSEQIARDLSHINSRHCEIVRRLSNGRFDRFESLGDFVGLMRQLRYRTSEVPEAWYRLVGLVYQRRMIVHRSAPKTSRAIALARRLGATKKCIVFSMDIATCDAIYTALKGTVDAYRVHSGIPRNEVQRSLDRFRKAKAGVLIAPKMLDEGIDVPDAEIGINVASAKTRLQLVQRMGRILRKRPGKEPIFHHFVALPQAYVDAEDAFAYQSDLAWIRDTALLLEVPVLQAPDEEEEEGVAGLCLRSEATVRDYLKSRRSVATDDFGTVRVDAILDAIPERLRRDLAGSLASCTAPLTDEAWYALAKSACRTGEAACLPGMYWLLVLAARDPQALRDVLLTGLATAAPQNAVPAELPADRDDRTFPVEKHVRALERAATPAQERAARRRLTEIGSPAVPLLVPLITSPRDQAAARAIEVLGAIGDTRAVDPLLRSLADRRRPEIRARAALALGRIGDPRARLSLTRVLKDREPAVRKAARTALDAMKGS</sequence>
<evidence type="ECO:0000259" key="5">
    <source>
        <dbReference type="PROSITE" id="PS51192"/>
    </source>
</evidence>
<dbReference type="PROSITE" id="PS51194">
    <property type="entry name" value="HELICASE_CTER"/>
    <property type="match status" value="1"/>
</dbReference>
<dbReference type="InterPro" id="IPR006935">
    <property type="entry name" value="Helicase/UvrB_N"/>
</dbReference>
<dbReference type="SMART" id="SM00487">
    <property type="entry name" value="DEXDc"/>
    <property type="match status" value="1"/>
</dbReference>
<name>A0ABT8M903_9EURY</name>
<evidence type="ECO:0000256" key="4">
    <source>
        <dbReference type="ARBA" id="ARBA00022840"/>
    </source>
</evidence>
<dbReference type="PANTHER" id="PTHR11274:SF0">
    <property type="entry name" value="GENERAL TRANSCRIPTION AND DNA REPAIR FACTOR IIH HELICASE SUBUNIT XPB"/>
    <property type="match status" value="1"/>
</dbReference>
<reference evidence="7" key="1">
    <citation type="submission" date="2019-05" db="EMBL/GenBank/DDBJ databases">
        <title>Methanoculleus sp. FWC-SCC1, a methanogenic archaeon isolated from deep marine cold seep.</title>
        <authorList>
            <person name="Chen Y.-W."/>
            <person name="Chen S.-C."/>
            <person name="Teng N.-H."/>
            <person name="Lai M.-C."/>
        </authorList>
    </citation>
    <scope>NUCLEOTIDE SEQUENCE</scope>
    <source>
        <strain evidence="7">FWC-SCC1</strain>
    </source>
</reference>
<dbReference type="Pfam" id="PF03130">
    <property type="entry name" value="HEAT_PBS"/>
    <property type="match status" value="1"/>
</dbReference>
<dbReference type="InterPro" id="IPR011989">
    <property type="entry name" value="ARM-like"/>
</dbReference>
<keyword evidence="7" id="KW-0255">Endonuclease</keyword>
<evidence type="ECO:0000259" key="6">
    <source>
        <dbReference type="PROSITE" id="PS51194"/>
    </source>
</evidence>
<dbReference type="Gene3D" id="1.25.10.10">
    <property type="entry name" value="Leucine-rich Repeat Variant"/>
    <property type="match status" value="1"/>
</dbReference>
<dbReference type="Proteomes" id="UP001168338">
    <property type="component" value="Unassembled WGS sequence"/>
</dbReference>
<dbReference type="InterPro" id="IPR027417">
    <property type="entry name" value="P-loop_NTPase"/>
</dbReference>
<keyword evidence="2" id="KW-0378">Hydrolase</keyword>
<feature type="domain" description="Helicase C-terminal" evidence="6">
    <location>
        <begin position="542"/>
        <end position="694"/>
    </location>
</feature>
<evidence type="ECO:0000313" key="7">
    <source>
        <dbReference type="EMBL" id="MDN7024389.1"/>
    </source>
</evidence>
<dbReference type="InterPro" id="IPR050615">
    <property type="entry name" value="ATP-dep_DNA_Helicase"/>
</dbReference>
<keyword evidence="1" id="KW-0547">Nucleotide-binding</keyword>
<evidence type="ECO:0000256" key="2">
    <source>
        <dbReference type="ARBA" id="ARBA00022801"/>
    </source>
</evidence>
<dbReference type="SUPFAM" id="SSF52540">
    <property type="entry name" value="P-loop containing nucleoside triphosphate hydrolases"/>
    <property type="match status" value="1"/>
</dbReference>
<feature type="domain" description="Helicase ATP-binding" evidence="5">
    <location>
        <begin position="275"/>
        <end position="426"/>
    </location>
</feature>
<dbReference type="Pfam" id="PF13646">
    <property type="entry name" value="HEAT_2"/>
    <property type="match status" value="1"/>
</dbReference>
<dbReference type="EMBL" id="VCYH01000003">
    <property type="protein sequence ID" value="MDN7024389.1"/>
    <property type="molecule type" value="Genomic_DNA"/>
</dbReference>
<dbReference type="InterPro" id="IPR001650">
    <property type="entry name" value="Helicase_C-like"/>
</dbReference>
<keyword evidence="3" id="KW-0347">Helicase</keyword>
<dbReference type="GO" id="GO:0004519">
    <property type="term" value="F:endonuclease activity"/>
    <property type="evidence" value="ECO:0007669"/>
    <property type="project" value="UniProtKB-KW"/>
</dbReference>
<organism evidence="7 8">
    <name type="scientific">Methanoculleus frigidifontis</name>
    <dbReference type="NCBI Taxonomy" id="2584085"/>
    <lineage>
        <taxon>Archaea</taxon>
        <taxon>Methanobacteriati</taxon>
        <taxon>Methanobacteriota</taxon>
        <taxon>Stenosarchaea group</taxon>
        <taxon>Methanomicrobia</taxon>
        <taxon>Methanomicrobiales</taxon>
        <taxon>Methanomicrobiaceae</taxon>
        <taxon>Methanoculleus</taxon>
    </lineage>
</organism>
<gene>
    <name evidence="7" type="ORF">FGU65_05700</name>
</gene>
<evidence type="ECO:0000256" key="1">
    <source>
        <dbReference type="ARBA" id="ARBA00022741"/>
    </source>
</evidence>